<name>A0ABN1FU25_9PROT</name>
<dbReference type="Gene3D" id="1.10.357.10">
    <property type="entry name" value="Tetracycline Repressor, domain 2"/>
    <property type="match status" value="1"/>
</dbReference>
<dbReference type="PANTHER" id="PTHR30055">
    <property type="entry name" value="HTH-TYPE TRANSCRIPTIONAL REGULATOR RUTR"/>
    <property type="match status" value="1"/>
</dbReference>
<feature type="DNA-binding region" description="H-T-H motif" evidence="2">
    <location>
        <begin position="42"/>
        <end position="61"/>
    </location>
</feature>
<dbReference type="InterPro" id="IPR036271">
    <property type="entry name" value="Tet_transcr_reg_TetR-rel_C_sf"/>
</dbReference>
<dbReference type="InterPro" id="IPR001647">
    <property type="entry name" value="HTH_TetR"/>
</dbReference>
<dbReference type="Pfam" id="PF00440">
    <property type="entry name" value="TetR_N"/>
    <property type="match status" value="1"/>
</dbReference>
<dbReference type="PANTHER" id="PTHR30055:SF146">
    <property type="entry name" value="HTH-TYPE TRANSCRIPTIONAL DUAL REGULATOR CECR"/>
    <property type="match status" value="1"/>
</dbReference>
<evidence type="ECO:0000313" key="4">
    <source>
        <dbReference type="EMBL" id="GAA0597694.1"/>
    </source>
</evidence>
<dbReference type="Proteomes" id="UP001501588">
    <property type="component" value="Unassembled WGS sequence"/>
</dbReference>
<dbReference type="PROSITE" id="PS50977">
    <property type="entry name" value="HTH_TETR_2"/>
    <property type="match status" value="1"/>
</dbReference>
<accession>A0ABN1FU25</accession>
<comment type="caution">
    <text evidence="4">The sequence shown here is derived from an EMBL/GenBank/DDBJ whole genome shotgun (WGS) entry which is preliminary data.</text>
</comment>
<gene>
    <name evidence="4" type="ORF">GCM10009416_39930</name>
</gene>
<reference evidence="4 5" key="1">
    <citation type="journal article" date="2019" name="Int. J. Syst. Evol. Microbiol.">
        <title>The Global Catalogue of Microorganisms (GCM) 10K type strain sequencing project: providing services to taxonomists for standard genome sequencing and annotation.</title>
        <authorList>
            <consortium name="The Broad Institute Genomics Platform"/>
            <consortium name="The Broad Institute Genome Sequencing Center for Infectious Disease"/>
            <person name="Wu L."/>
            <person name="Ma J."/>
        </authorList>
    </citation>
    <scope>NUCLEOTIDE SEQUENCE [LARGE SCALE GENOMIC DNA]</scope>
    <source>
        <strain evidence="4 5">JCM 9933</strain>
    </source>
</reference>
<feature type="domain" description="HTH tetR-type" evidence="3">
    <location>
        <begin position="19"/>
        <end position="79"/>
    </location>
</feature>
<keyword evidence="1 2" id="KW-0238">DNA-binding</keyword>
<evidence type="ECO:0000313" key="5">
    <source>
        <dbReference type="Proteomes" id="UP001501588"/>
    </source>
</evidence>
<protein>
    <submittedName>
        <fullName evidence="4">TetR/AcrR family transcriptional regulator</fullName>
    </submittedName>
</protein>
<dbReference type="InterPro" id="IPR039536">
    <property type="entry name" value="TetR_C_Proteobacteria"/>
</dbReference>
<sequence>MLDAAVAVPPPPPDEAIRGPKARAILDAAGELFLGQGFAAVSMDAVARQAGASKATLYAHFPSKDALFAAMVAERCDRMAAEAAALAGHGDDGPEAALRRLCRTVLAFLVAPATLAIQRIVQAEAGRVPRLAEAFFAAGPAAGRDRLAGWIAEEQRSGRLRADADPFEAAGHLGALLRGDLWLRAGLGVPPAPDVDAVDRAAAAAASVFLRAYGVPGEASARAN</sequence>
<dbReference type="EMBL" id="BAAAFZ010000064">
    <property type="protein sequence ID" value="GAA0597694.1"/>
    <property type="molecule type" value="Genomic_DNA"/>
</dbReference>
<dbReference type="Pfam" id="PF14246">
    <property type="entry name" value="TetR_C_7"/>
    <property type="match status" value="1"/>
</dbReference>
<proteinExistence type="predicted"/>
<dbReference type="InterPro" id="IPR023772">
    <property type="entry name" value="DNA-bd_HTH_TetR-type_CS"/>
</dbReference>
<dbReference type="Gene3D" id="1.10.10.60">
    <property type="entry name" value="Homeodomain-like"/>
    <property type="match status" value="1"/>
</dbReference>
<dbReference type="InterPro" id="IPR009057">
    <property type="entry name" value="Homeodomain-like_sf"/>
</dbReference>
<organism evidence="4 5">
    <name type="scientific">Craurococcus roseus</name>
    <dbReference type="NCBI Taxonomy" id="77585"/>
    <lineage>
        <taxon>Bacteria</taxon>
        <taxon>Pseudomonadati</taxon>
        <taxon>Pseudomonadota</taxon>
        <taxon>Alphaproteobacteria</taxon>
        <taxon>Acetobacterales</taxon>
        <taxon>Acetobacteraceae</taxon>
        <taxon>Craurococcus</taxon>
    </lineage>
</organism>
<evidence type="ECO:0000259" key="3">
    <source>
        <dbReference type="PROSITE" id="PS50977"/>
    </source>
</evidence>
<keyword evidence="5" id="KW-1185">Reference proteome</keyword>
<dbReference type="InterPro" id="IPR050109">
    <property type="entry name" value="HTH-type_TetR-like_transc_reg"/>
</dbReference>
<dbReference type="SUPFAM" id="SSF48498">
    <property type="entry name" value="Tetracyclin repressor-like, C-terminal domain"/>
    <property type="match status" value="1"/>
</dbReference>
<dbReference type="PRINTS" id="PR00455">
    <property type="entry name" value="HTHTETR"/>
</dbReference>
<dbReference type="PROSITE" id="PS01081">
    <property type="entry name" value="HTH_TETR_1"/>
    <property type="match status" value="1"/>
</dbReference>
<evidence type="ECO:0000256" key="1">
    <source>
        <dbReference type="ARBA" id="ARBA00023125"/>
    </source>
</evidence>
<dbReference type="RefSeq" id="WP_343897164.1">
    <property type="nucleotide sequence ID" value="NZ_BAAAFZ010000064.1"/>
</dbReference>
<evidence type="ECO:0000256" key="2">
    <source>
        <dbReference type="PROSITE-ProRule" id="PRU00335"/>
    </source>
</evidence>
<dbReference type="SUPFAM" id="SSF46689">
    <property type="entry name" value="Homeodomain-like"/>
    <property type="match status" value="1"/>
</dbReference>